<evidence type="ECO:0008006" key="4">
    <source>
        <dbReference type="Google" id="ProtNLM"/>
    </source>
</evidence>
<name>H1S3U2_9BURK</name>
<evidence type="ECO:0000256" key="1">
    <source>
        <dbReference type="SAM" id="SignalP"/>
    </source>
</evidence>
<sequence length="120" mass="12322">MAGKRGLAALLLAASLLALSACGRPGGGAPEGRPLAAAAAGGMAAGELARGGQSEQQEAERRYLALKYALTVENSADALETGWKSVVQRCQALGCELLATVRRRAASCARASRPRPCRIC</sequence>
<reference evidence="2 3" key="1">
    <citation type="journal article" date="2012" name="J. Bacteriol.">
        <title>De Novo Genome Project of Cupriavidus basilensis OR16.</title>
        <authorList>
            <person name="Cserhati M."/>
            <person name="Kriszt B."/>
            <person name="Szoboszlay S."/>
            <person name="Toth A."/>
            <person name="Szabo I."/>
            <person name="Tancsics A."/>
            <person name="Nagy I."/>
            <person name="Horvath B."/>
            <person name="Nagy I."/>
            <person name="Kukolya J."/>
        </authorList>
    </citation>
    <scope>NUCLEOTIDE SEQUENCE [LARGE SCALE GENOMIC DNA]</scope>
    <source>
        <strain evidence="2 3">OR16</strain>
    </source>
</reference>
<dbReference type="AlphaFoldDB" id="H1S3U2"/>
<evidence type="ECO:0000313" key="3">
    <source>
        <dbReference type="Proteomes" id="UP000005808"/>
    </source>
</evidence>
<gene>
    <name evidence="2" type="ORF">OR16_12178</name>
</gene>
<dbReference type="RefSeq" id="WP_006158079.1">
    <property type="nucleotide sequence ID" value="NZ_AHJE01000027.1"/>
</dbReference>
<dbReference type="PROSITE" id="PS51257">
    <property type="entry name" value="PROKAR_LIPOPROTEIN"/>
    <property type="match status" value="1"/>
</dbReference>
<organism evidence="2 3">
    <name type="scientific">Cupriavidus basilensis OR16</name>
    <dbReference type="NCBI Taxonomy" id="1127483"/>
    <lineage>
        <taxon>Bacteria</taxon>
        <taxon>Pseudomonadati</taxon>
        <taxon>Pseudomonadota</taxon>
        <taxon>Betaproteobacteria</taxon>
        <taxon>Burkholderiales</taxon>
        <taxon>Burkholderiaceae</taxon>
        <taxon>Cupriavidus</taxon>
    </lineage>
</organism>
<dbReference type="PATRIC" id="fig|1127483.3.peg.2446"/>
<dbReference type="EMBL" id="AHJE01000027">
    <property type="protein sequence ID" value="EHP42866.1"/>
    <property type="molecule type" value="Genomic_DNA"/>
</dbReference>
<keyword evidence="1" id="KW-0732">Signal</keyword>
<feature type="chain" id="PRO_5003553173" description="Lipoprotein" evidence="1">
    <location>
        <begin position="21"/>
        <end position="120"/>
    </location>
</feature>
<comment type="caution">
    <text evidence="2">The sequence shown here is derived from an EMBL/GenBank/DDBJ whole genome shotgun (WGS) entry which is preliminary data.</text>
</comment>
<proteinExistence type="predicted"/>
<accession>H1S3U2</accession>
<feature type="signal peptide" evidence="1">
    <location>
        <begin position="1"/>
        <end position="20"/>
    </location>
</feature>
<evidence type="ECO:0000313" key="2">
    <source>
        <dbReference type="EMBL" id="EHP42866.1"/>
    </source>
</evidence>
<dbReference type="Proteomes" id="UP000005808">
    <property type="component" value="Unassembled WGS sequence"/>
</dbReference>
<protein>
    <recommendedName>
        <fullName evidence="4">Lipoprotein</fullName>
    </recommendedName>
</protein>